<dbReference type="EMBL" id="JAJJHW010002585">
    <property type="protein sequence ID" value="KAH8371239.1"/>
    <property type="molecule type" value="Genomic_DNA"/>
</dbReference>
<feature type="transmembrane region" description="Helical" evidence="5">
    <location>
        <begin position="267"/>
        <end position="292"/>
    </location>
</feature>
<feature type="domain" description="Amino acid transporter transmembrane" evidence="6">
    <location>
        <begin position="1"/>
        <end position="394"/>
    </location>
</feature>
<feature type="transmembrane region" description="Helical" evidence="5">
    <location>
        <begin position="151"/>
        <end position="173"/>
    </location>
</feature>
<evidence type="ECO:0000256" key="1">
    <source>
        <dbReference type="ARBA" id="ARBA00004141"/>
    </source>
</evidence>
<reference evidence="7" key="1">
    <citation type="journal article" date="2021" name="Mol. Ecol. Resour.">
        <title>Phylogenomic analyses of the genus Drosophila reveals genomic signals of climate adaptation.</title>
        <authorList>
            <person name="Li F."/>
            <person name="Rane R.V."/>
            <person name="Luria V."/>
            <person name="Xiong Z."/>
            <person name="Chen J."/>
            <person name="Li Z."/>
            <person name="Catullo R.A."/>
            <person name="Griffin P.C."/>
            <person name="Schiffer M."/>
            <person name="Pearce S."/>
            <person name="Lee S.F."/>
            <person name="McElroy K."/>
            <person name="Stocker A."/>
            <person name="Shirriffs J."/>
            <person name="Cockerell F."/>
            <person name="Coppin C."/>
            <person name="Sgro C.M."/>
            <person name="Karger A."/>
            <person name="Cain J.W."/>
            <person name="Weber J.A."/>
            <person name="Santpere G."/>
            <person name="Kirschner M.W."/>
            <person name="Hoffmann A.A."/>
            <person name="Oakeshott J.G."/>
            <person name="Zhang G."/>
        </authorList>
    </citation>
    <scope>NUCLEOTIDE SEQUENCE</scope>
    <source>
        <strain evidence="7">BGI-SZ-2011g</strain>
    </source>
</reference>
<evidence type="ECO:0000313" key="7">
    <source>
        <dbReference type="EMBL" id="KAH8371239.1"/>
    </source>
</evidence>
<organism evidence="7 8">
    <name type="scientific">Drosophila rubida</name>
    <dbReference type="NCBI Taxonomy" id="30044"/>
    <lineage>
        <taxon>Eukaryota</taxon>
        <taxon>Metazoa</taxon>
        <taxon>Ecdysozoa</taxon>
        <taxon>Arthropoda</taxon>
        <taxon>Hexapoda</taxon>
        <taxon>Insecta</taxon>
        <taxon>Pterygota</taxon>
        <taxon>Neoptera</taxon>
        <taxon>Endopterygota</taxon>
        <taxon>Diptera</taxon>
        <taxon>Brachycera</taxon>
        <taxon>Muscomorpha</taxon>
        <taxon>Ephydroidea</taxon>
        <taxon>Drosophilidae</taxon>
        <taxon>Drosophila</taxon>
    </lineage>
</organism>
<feature type="transmembrane region" description="Helical" evidence="5">
    <location>
        <begin position="312"/>
        <end position="329"/>
    </location>
</feature>
<dbReference type="PANTHER" id="PTHR22950:SF340">
    <property type="entry name" value="AMINO ACID TRANSPORTER TRANSMEMBRANE DOMAIN-CONTAINING PROTEIN-RELATED"/>
    <property type="match status" value="1"/>
</dbReference>
<keyword evidence="3 5" id="KW-1133">Transmembrane helix</keyword>
<name>A0AAD4PKM7_9MUSC</name>
<feature type="transmembrane region" description="Helical" evidence="5">
    <location>
        <begin position="30"/>
        <end position="52"/>
    </location>
</feature>
<dbReference type="PANTHER" id="PTHR22950">
    <property type="entry name" value="AMINO ACID TRANSPORTER"/>
    <property type="match status" value="1"/>
</dbReference>
<keyword evidence="2 5" id="KW-0812">Transmembrane</keyword>
<feature type="transmembrane region" description="Helical" evidence="5">
    <location>
        <begin position="127"/>
        <end position="144"/>
    </location>
</feature>
<accession>A0AAD4PKM7</accession>
<evidence type="ECO:0000313" key="8">
    <source>
        <dbReference type="Proteomes" id="UP001200034"/>
    </source>
</evidence>
<feature type="transmembrane region" description="Helical" evidence="5">
    <location>
        <begin position="89"/>
        <end position="112"/>
    </location>
</feature>
<dbReference type="Proteomes" id="UP001200034">
    <property type="component" value="Unassembled WGS sequence"/>
</dbReference>
<evidence type="ECO:0000256" key="4">
    <source>
        <dbReference type="ARBA" id="ARBA00023136"/>
    </source>
</evidence>
<feature type="transmembrane region" description="Helical" evidence="5">
    <location>
        <begin position="372"/>
        <end position="394"/>
    </location>
</feature>
<dbReference type="GO" id="GO:0015179">
    <property type="term" value="F:L-amino acid transmembrane transporter activity"/>
    <property type="evidence" value="ECO:0007669"/>
    <property type="project" value="TreeGrafter"/>
</dbReference>
<feature type="transmembrane region" description="Helical" evidence="5">
    <location>
        <begin position="223"/>
        <end position="247"/>
    </location>
</feature>
<dbReference type="InterPro" id="IPR013057">
    <property type="entry name" value="AA_transpt_TM"/>
</dbReference>
<sequence>AFFSLVKCVIGTGILAIPLCFMHMGMIGGVVLTVLSMFVLIYGMELLIMCMVESCRRKKVPYMTFHETMEFAFEEGPKCSRWFSKASGYFVDVILGFSHYGTNVVYIVFVAVNLQQFFDEADVDLDLRILIAFVGICCIPLFLLRHLKYLVPGNIIASVLIVAGLLALFWYLFRGLPPISDRDMAPDYAQIPFSLGIILFATSSVGVMLAIESKMAEPKKYLGWLGVLSVGAALICVFYAFFGLIGYWRYGDKTEASVTLNVPVEEILAKIIKMAIAVAIFLTYPLSGYVTVNIIMDYLKKRELKHPHFVEYGVRIGFVIVTTINAIVFPNLGPLLSLMGAFSISLLNLIFPCCIELCLIYNDSYGKFRWKLLKNILIIILGLIIFTYGTYTAFLGMIEQYFTSSDDTTTEEDTTSTAAATTTPA</sequence>
<feature type="non-terminal residue" evidence="7">
    <location>
        <position position="1"/>
    </location>
</feature>
<feature type="transmembrane region" description="Helical" evidence="5">
    <location>
        <begin position="335"/>
        <end position="360"/>
    </location>
</feature>
<dbReference type="AlphaFoldDB" id="A0AAD4PKM7"/>
<keyword evidence="4 5" id="KW-0472">Membrane</keyword>
<evidence type="ECO:0000256" key="2">
    <source>
        <dbReference type="ARBA" id="ARBA00022692"/>
    </source>
</evidence>
<proteinExistence type="predicted"/>
<feature type="non-terminal residue" evidence="7">
    <location>
        <position position="425"/>
    </location>
</feature>
<evidence type="ECO:0000256" key="5">
    <source>
        <dbReference type="SAM" id="Phobius"/>
    </source>
</evidence>
<feature type="transmembrane region" description="Helical" evidence="5">
    <location>
        <begin position="5"/>
        <end position="24"/>
    </location>
</feature>
<dbReference type="Pfam" id="PF01490">
    <property type="entry name" value="Aa_trans"/>
    <property type="match status" value="1"/>
</dbReference>
<gene>
    <name evidence="7" type="ORF">KR093_006715</name>
</gene>
<evidence type="ECO:0000259" key="6">
    <source>
        <dbReference type="Pfam" id="PF01490"/>
    </source>
</evidence>
<evidence type="ECO:0000256" key="3">
    <source>
        <dbReference type="ARBA" id="ARBA00022989"/>
    </source>
</evidence>
<dbReference type="GO" id="GO:0005774">
    <property type="term" value="C:vacuolar membrane"/>
    <property type="evidence" value="ECO:0007669"/>
    <property type="project" value="TreeGrafter"/>
</dbReference>
<keyword evidence="8" id="KW-1185">Reference proteome</keyword>
<comment type="caution">
    <text evidence="7">The sequence shown here is derived from an EMBL/GenBank/DDBJ whole genome shotgun (WGS) entry which is preliminary data.</text>
</comment>
<comment type="subcellular location">
    <subcellularLocation>
        <location evidence="1">Membrane</location>
        <topology evidence="1">Multi-pass membrane protein</topology>
    </subcellularLocation>
</comment>
<protein>
    <recommendedName>
        <fullName evidence="6">Amino acid transporter transmembrane domain-containing protein</fullName>
    </recommendedName>
</protein>
<feature type="transmembrane region" description="Helical" evidence="5">
    <location>
        <begin position="193"/>
        <end position="211"/>
    </location>
</feature>